<feature type="transmembrane region" description="Helical" evidence="7">
    <location>
        <begin position="365"/>
        <end position="384"/>
    </location>
</feature>
<dbReference type="PANTHER" id="PTHR32089">
    <property type="entry name" value="METHYL-ACCEPTING CHEMOTAXIS PROTEIN MCPB"/>
    <property type="match status" value="1"/>
</dbReference>
<keyword evidence="11" id="KW-1185">Reference proteome</keyword>
<dbReference type="AlphaFoldDB" id="A0A2N0Z2Z7"/>
<dbReference type="Proteomes" id="UP000233375">
    <property type="component" value="Unassembled WGS sequence"/>
</dbReference>
<sequence>MGYFGWLDFREGFPLWWSFRLNKNRTKTIEETFEGIAKTRLDVLTGWANGQWDFLEKTALELEHMLSDNFKQILENKLQKSRDFTELFLLDKEKIVLASTYSSHIGASYANAKDSAGSYQKAIEYVLKHNKPFLYGPFQDTFTLEIGARSSRFHDEVTLLFLQPVMQRGQLKYILSGRIPNDVVGDLIQREAGHVFQDSGDNYLFMAKSTFNPAISQGIALSRSRFEDHTFTFGENLKDGIHTKSWGTVQIKKHTEFEIRFTDPATNELHPGVSNTIQNGENLFIEFPGYSDYRHIPVIGKGVTFQMPGSIDTWGMMCEADLEEVYRNRSLNWQFGKEVTFMLITALILNIMFTMIFAIPPILLAFIQTVYLSFAGFFFYKKILNPVVSRLRQMNDIVRKIAEGGGDLTIRLDKKLLLNDESGTLGRWVNNMIDSQDELMTKVKLATLDVEQANESLQNKTMLVEENSYSVIRQMGEMLLGMNHQYQDIQEAMKQVDQISDKMKEMEYLSQQQLNGALAQVEGITTKMNQIVEKVGHALQSTEDFMKLSQNIGRVVDSIDSIAQQTNLLALNATIEAARAGEYGKGFTVVATEIRKLADQTTNATKEIGQTLEKIEESSVHVQKAIQESSKEVETGSEFVHSVHEVLNNIAQASATGPNVTDEMTEIISNIATINEKNTHTVQNIDTAAAKMVNLIQDSRFDSEQSSLVVSRLNRLISKFKLTS</sequence>
<dbReference type="Pfam" id="PF00015">
    <property type="entry name" value="MCPsignal"/>
    <property type="match status" value="1"/>
</dbReference>
<evidence type="ECO:0000256" key="1">
    <source>
        <dbReference type="ARBA" id="ARBA00004236"/>
    </source>
</evidence>
<evidence type="ECO:0000256" key="3">
    <source>
        <dbReference type="ARBA" id="ARBA00023136"/>
    </source>
</evidence>
<comment type="caution">
    <text evidence="10">The sequence shown here is derived from an EMBL/GenBank/DDBJ whole genome shotgun (WGS) entry which is preliminary data.</text>
</comment>
<evidence type="ECO:0000256" key="2">
    <source>
        <dbReference type="ARBA" id="ARBA00022475"/>
    </source>
</evidence>
<keyword evidence="4 6" id="KW-0807">Transducer</keyword>
<evidence type="ECO:0000313" key="11">
    <source>
        <dbReference type="Proteomes" id="UP000233375"/>
    </source>
</evidence>
<keyword evidence="7" id="KW-1133">Transmembrane helix</keyword>
<evidence type="ECO:0000256" key="7">
    <source>
        <dbReference type="SAM" id="Phobius"/>
    </source>
</evidence>
<dbReference type="PROSITE" id="PS50885">
    <property type="entry name" value="HAMP"/>
    <property type="match status" value="1"/>
</dbReference>
<keyword evidence="7" id="KW-0812">Transmembrane</keyword>
<dbReference type="CDD" id="cd06225">
    <property type="entry name" value="HAMP"/>
    <property type="match status" value="1"/>
</dbReference>
<keyword evidence="3 7" id="KW-0472">Membrane</keyword>
<dbReference type="InterPro" id="IPR003660">
    <property type="entry name" value="HAMP_dom"/>
</dbReference>
<evidence type="ECO:0000256" key="4">
    <source>
        <dbReference type="ARBA" id="ARBA00023224"/>
    </source>
</evidence>
<name>A0A2N0Z2Z7_9BACI</name>
<dbReference type="CDD" id="cd11386">
    <property type="entry name" value="MCP_signal"/>
    <property type="match status" value="1"/>
</dbReference>
<dbReference type="Gene3D" id="1.10.287.950">
    <property type="entry name" value="Methyl-accepting chemotaxis protein"/>
    <property type="match status" value="1"/>
</dbReference>
<evidence type="ECO:0000256" key="6">
    <source>
        <dbReference type="PROSITE-ProRule" id="PRU00284"/>
    </source>
</evidence>
<feature type="domain" description="Methyl-accepting transducer" evidence="8">
    <location>
        <begin position="460"/>
        <end position="686"/>
    </location>
</feature>
<accession>A0A2N0Z2Z7</accession>
<dbReference type="PROSITE" id="PS50111">
    <property type="entry name" value="CHEMOTAXIS_TRANSDUC_2"/>
    <property type="match status" value="1"/>
</dbReference>
<dbReference type="PANTHER" id="PTHR32089:SF112">
    <property type="entry name" value="LYSOZYME-LIKE PROTEIN-RELATED"/>
    <property type="match status" value="1"/>
</dbReference>
<evidence type="ECO:0000313" key="10">
    <source>
        <dbReference type="EMBL" id="PKG23885.1"/>
    </source>
</evidence>
<feature type="domain" description="HAMP" evidence="9">
    <location>
        <begin position="385"/>
        <end position="441"/>
    </location>
</feature>
<reference evidence="10 11" key="1">
    <citation type="journal article" date="2003" name="Int. J. Syst. Evol. Microbiol.">
        <title>Bacillus nealsonii sp. nov., isolated from a spacecraft-assembly facility, whose spores are gamma-radiation resistant.</title>
        <authorList>
            <person name="Venkateswaran K."/>
            <person name="Kempf M."/>
            <person name="Chen F."/>
            <person name="Satomi M."/>
            <person name="Nicholson W."/>
            <person name="Kern R."/>
        </authorList>
    </citation>
    <scope>NUCLEOTIDE SEQUENCE [LARGE SCALE GENOMIC DNA]</scope>
    <source>
        <strain evidence="10 11">FO-92</strain>
    </source>
</reference>
<dbReference type="EMBL" id="PISE01000018">
    <property type="protein sequence ID" value="PKG23885.1"/>
    <property type="molecule type" value="Genomic_DNA"/>
</dbReference>
<comment type="subcellular location">
    <subcellularLocation>
        <location evidence="1">Cell membrane</location>
    </subcellularLocation>
</comment>
<evidence type="ECO:0000259" key="8">
    <source>
        <dbReference type="PROSITE" id="PS50111"/>
    </source>
</evidence>
<gene>
    <name evidence="10" type="ORF">CWS01_09630</name>
</gene>
<dbReference type="GO" id="GO:0007165">
    <property type="term" value="P:signal transduction"/>
    <property type="evidence" value="ECO:0007669"/>
    <property type="project" value="UniProtKB-KW"/>
</dbReference>
<dbReference type="InterPro" id="IPR004089">
    <property type="entry name" value="MCPsignal_dom"/>
</dbReference>
<dbReference type="SMART" id="SM00283">
    <property type="entry name" value="MA"/>
    <property type="match status" value="1"/>
</dbReference>
<evidence type="ECO:0000256" key="5">
    <source>
        <dbReference type="ARBA" id="ARBA00029447"/>
    </source>
</evidence>
<dbReference type="GO" id="GO:0005886">
    <property type="term" value="C:plasma membrane"/>
    <property type="evidence" value="ECO:0007669"/>
    <property type="project" value="UniProtKB-SubCell"/>
</dbReference>
<dbReference type="OrthoDB" id="2489132at2"/>
<evidence type="ECO:0000259" key="9">
    <source>
        <dbReference type="PROSITE" id="PS50885"/>
    </source>
</evidence>
<proteinExistence type="inferred from homology"/>
<dbReference type="SUPFAM" id="SSF58104">
    <property type="entry name" value="Methyl-accepting chemotaxis protein (MCP) signaling domain"/>
    <property type="match status" value="1"/>
</dbReference>
<keyword evidence="2" id="KW-1003">Cell membrane</keyword>
<organism evidence="10 11">
    <name type="scientific">Niallia nealsonii</name>
    <dbReference type="NCBI Taxonomy" id="115979"/>
    <lineage>
        <taxon>Bacteria</taxon>
        <taxon>Bacillati</taxon>
        <taxon>Bacillota</taxon>
        <taxon>Bacilli</taxon>
        <taxon>Bacillales</taxon>
        <taxon>Bacillaceae</taxon>
        <taxon>Niallia</taxon>
    </lineage>
</organism>
<protein>
    <submittedName>
        <fullName evidence="10">Methyl-accepting chemotaxis protein</fullName>
    </submittedName>
</protein>
<comment type="similarity">
    <text evidence="5">Belongs to the methyl-accepting chemotaxis (MCP) protein family.</text>
</comment>